<dbReference type="STRING" id="151549.A0A4C1SLN6"/>
<dbReference type="GO" id="GO:0046872">
    <property type="term" value="F:metal ion binding"/>
    <property type="evidence" value="ECO:0007669"/>
    <property type="project" value="UniProtKB-KW"/>
</dbReference>
<dbReference type="AlphaFoldDB" id="A0A4C1SLN6"/>
<feature type="binding site" evidence="3">
    <location>
        <position position="69"/>
    </location>
    <ligand>
        <name>Zn(2+)</name>
        <dbReference type="ChEBI" id="CHEBI:29105"/>
        <label>1</label>
    </ligand>
</feature>
<evidence type="ECO:0000256" key="2">
    <source>
        <dbReference type="ARBA" id="ARBA00022801"/>
    </source>
</evidence>
<dbReference type="GO" id="GO:0004114">
    <property type="term" value="F:3',5'-cyclic-nucleotide phosphodiesterase activity"/>
    <property type="evidence" value="ECO:0007669"/>
    <property type="project" value="InterPro"/>
</dbReference>
<protein>
    <recommendedName>
        <fullName evidence="5">PDEase domain-containing protein</fullName>
    </recommendedName>
</protein>
<reference evidence="6 7" key="1">
    <citation type="journal article" date="2019" name="Commun. Biol.">
        <title>The bagworm genome reveals a unique fibroin gene that provides high tensile strength.</title>
        <authorList>
            <person name="Kono N."/>
            <person name="Nakamura H."/>
            <person name="Ohtoshi R."/>
            <person name="Tomita M."/>
            <person name="Numata K."/>
            <person name="Arakawa K."/>
        </authorList>
    </citation>
    <scope>NUCLEOTIDE SEQUENCE [LARGE SCALE GENOMIC DNA]</scope>
</reference>
<dbReference type="InterPro" id="IPR023088">
    <property type="entry name" value="PDEase"/>
</dbReference>
<evidence type="ECO:0000256" key="1">
    <source>
        <dbReference type="ARBA" id="ARBA00022723"/>
    </source>
</evidence>
<dbReference type="Pfam" id="PF00233">
    <property type="entry name" value="PDEase_I"/>
    <property type="match status" value="1"/>
</dbReference>
<dbReference type="PROSITE" id="PS51845">
    <property type="entry name" value="PDEASE_I_2"/>
    <property type="match status" value="1"/>
</dbReference>
<dbReference type="InterPro" id="IPR036971">
    <property type="entry name" value="PDEase_catalytic_dom_sf"/>
</dbReference>
<proteinExistence type="predicted"/>
<keyword evidence="2" id="KW-0378">Hydrolase</keyword>
<dbReference type="EMBL" id="BGZK01007218">
    <property type="protein sequence ID" value="GBP02884.1"/>
    <property type="molecule type" value="Genomic_DNA"/>
</dbReference>
<keyword evidence="1 3" id="KW-0479">Metal-binding</keyword>
<dbReference type="PANTHER" id="PTHR11347">
    <property type="entry name" value="CYCLIC NUCLEOTIDE PHOSPHODIESTERASE"/>
    <property type="match status" value="1"/>
</dbReference>
<sequence length="204" mass="22912">MRMMNCLKYNRMLCRQRSHLSQGIKHSAASIPAEVVKVLKDKNMKNLLTANETSIDKSKILAMVLHCCDISHPAKRWNLHQRWTMLLLEEFFRQGDLEHGPPTTATKTKHSLHNRSVTCEVIDENESKSSNDKPTVPGAEPDAPNSGVDESTGPASSAFKYKFKIRKPWLSCLADNKKIWKEQAIKDAAAKAASEETDKPAVED</sequence>
<dbReference type="Gene3D" id="1.10.1300.10">
    <property type="entry name" value="3'5'-cyclic nucleotide phosphodiesterase, catalytic domain"/>
    <property type="match status" value="1"/>
</dbReference>
<keyword evidence="7" id="KW-1185">Reference proteome</keyword>
<accession>A0A4C1SLN6</accession>
<feature type="domain" description="PDEase" evidence="5">
    <location>
        <begin position="1"/>
        <end position="187"/>
    </location>
</feature>
<name>A0A4C1SLN6_EUMVA</name>
<evidence type="ECO:0000256" key="3">
    <source>
        <dbReference type="PIRSR" id="PIRSR623088-3"/>
    </source>
</evidence>
<evidence type="ECO:0000259" key="5">
    <source>
        <dbReference type="PROSITE" id="PS51845"/>
    </source>
</evidence>
<organism evidence="6 7">
    <name type="scientific">Eumeta variegata</name>
    <name type="common">Bagworm moth</name>
    <name type="synonym">Eumeta japonica</name>
    <dbReference type="NCBI Taxonomy" id="151549"/>
    <lineage>
        <taxon>Eukaryota</taxon>
        <taxon>Metazoa</taxon>
        <taxon>Ecdysozoa</taxon>
        <taxon>Arthropoda</taxon>
        <taxon>Hexapoda</taxon>
        <taxon>Insecta</taxon>
        <taxon>Pterygota</taxon>
        <taxon>Neoptera</taxon>
        <taxon>Endopterygota</taxon>
        <taxon>Lepidoptera</taxon>
        <taxon>Glossata</taxon>
        <taxon>Ditrysia</taxon>
        <taxon>Tineoidea</taxon>
        <taxon>Psychidae</taxon>
        <taxon>Oiketicinae</taxon>
        <taxon>Eumeta</taxon>
    </lineage>
</organism>
<dbReference type="Proteomes" id="UP000299102">
    <property type="component" value="Unassembled WGS sequence"/>
</dbReference>
<evidence type="ECO:0000313" key="7">
    <source>
        <dbReference type="Proteomes" id="UP000299102"/>
    </source>
</evidence>
<dbReference type="GO" id="GO:0007165">
    <property type="term" value="P:signal transduction"/>
    <property type="evidence" value="ECO:0007669"/>
    <property type="project" value="InterPro"/>
</dbReference>
<dbReference type="PRINTS" id="PR00387">
    <property type="entry name" value="PDIESTERASE1"/>
</dbReference>
<dbReference type="OrthoDB" id="189220at2759"/>
<evidence type="ECO:0000313" key="6">
    <source>
        <dbReference type="EMBL" id="GBP02884.1"/>
    </source>
</evidence>
<gene>
    <name evidence="6" type="ORF">EVAR_73381_1</name>
</gene>
<comment type="caution">
    <text evidence="6">The sequence shown here is derived from an EMBL/GenBank/DDBJ whole genome shotgun (WGS) entry which is preliminary data.</text>
</comment>
<feature type="region of interest" description="Disordered" evidence="4">
    <location>
        <begin position="120"/>
        <end position="155"/>
    </location>
</feature>
<evidence type="ECO:0000256" key="4">
    <source>
        <dbReference type="SAM" id="MobiDB-lite"/>
    </source>
</evidence>
<dbReference type="InterPro" id="IPR002073">
    <property type="entry name" value="PDEase_catalytic_dom"/>
</dbReference>
<dbReference type="SUPFAM" id="SSF109604">
    <property type="entry name" value="HD-domain/PDEase-like"/>
    <property type="match status" value="1"/>
</dbReference>